<proteinExistence type="predicted"/>
<reference evidence="2" key="1">
    <citation type="submission" date="2023-03" db="EMBL/GenBank/DDBJ databases">
        <title>Massive genome expansion in bonnet fungi (Mycena s.s.) driven by repeated elements and novel gene families across ecological guilds.</title>
        <authorList>
            <consortium name="Lawrence Berkeley National Laboratory"/>
            <person name="Harder C.B."/>
            <person name="Miyauchi S."/>
            <person name="Viragh M."/>
            <person name="Kuo A."/>
            <person name="Thoen E."/>
            <person name="Andreopoulos B."/>
            <person name="Lu D."/>
            <person name="Skrede I."/>
            <person name="Drula E."/>
            <person name="Henrissat B."/>
            <person name="Morin E."/>
            <person name="Kohler A."/>
            <person name="Barry K."/>
            <person name="LaButti K."/>
            <person name="Morin E."/>
            <person name="Salamov A."/>
            <person name="Lipzen A."/>
            <person name="Mereny Z."/>
            <person name="Hegedus B."/>
            <person name="Baldrian P."/>
            <person name="Stursova M."/>
            <person name="Weitz H."/>
            <person name="Taylor A."/>
            <person name="Grigoriev I.V."/>
            <person name="Nagy L.G."/>
            <person name="Martin F."/>
            <person name="Kauserud H."/>
        </authorList>
    </citation>
    <scope>NUCLEOTIDE SEQUENCE</scope>
    <source>
        <strain evidence="2">CBHHK002</strain>
    </source>
</reference>
<evidence type="ECO:0000313" key="2">
    <source>
        <dbReference type="EMBL" id="KAJ7337442.1"/>
    </source>
</evidence>
<gene>
    <name evidence="2" type="ORF">DFH08DRAFT_783787</name>
</gene>
<feature type="chain" id="PRO_5042236066" evidence="1">
    <location>
        <begin position="21"/>
        <end position="166"/>
    </location>
</feature>
<sequence>MKLILNVLTISCLYIATVWGQASHIGFLLAGNTIHFNMNITVQIVRPNSIQGSTKVGITIGLLSCPASQEANCPLPAGQLGSVLYAGPFTPTVHPMAHIYENFMLTVPSAGFLATRRAQLAVVRNNIFSIFIIGILIQDLHVKESFWPAVKVSPQSTGFGRKNLVQ</sequence>
<accession>A0AAD7ELJ6</accession>
<keyword evidence="3" id="KW-1185">Reference proteome</keyword>
<evidence type="ECO:0000313" key="3">
    <source>
        <dbReference type="Proteomes" id="UP001218218"/>
    </source>
</evidence>
<dbReference type="Proteomes" id="UP001218218">
    <property type="component" value="Unassembled WGS sequence"/>
</dbReference>
<keyword evidence="1" id="KW-0732">Signal</keyword>
<comment type="caution">
    <text evidence="2">The sequence shown here is derived from an EMBL/GenBank/DDBJ whole genome shotgun (WGS) entry which is preliminary data.</text>
</comment>
<dbReference type="AlphaFoldDB" id="A0AAD7ELJ6"/>
<protein>
    <submittedName>
        <fullName evidence="2">Uncharacterized protein</fullName>
    </submittedName>
</protein>
<organism evidence="2 3">
    <name type="scientific">Mycena albidolilacea</name>
    <dbReference type="NCBI Taxonomy" id="1033008"/>
    <lineage>
        <taxon>Eukaryota</taxon>
        <taxon>Fungi</taxon>
        <taxon>Dikarya</taxon>
        <taxon>Basidiomycota</taxon>
        <taxon>Agaricomycotina</taxon>
        <taxon>Agaricomycetes</taxon>
        <taxon>Agaricomycetidae</taxon>
        <taxon>Agaricales</taxon>
        <taxon>Marasmiineae</taxon>
        <taxon>Mycenaceae</taxon>
        <taxon>Mycena</taxon>
    </lineage>
</organism>
<evidence type="ECO:0000256" key="1">
    <source>
        <dbReference type="SAM" id="SignalP"/>
    </source>
</evidence>
<feature type="signal peptide" evidence="1">
    <location>
        <begin position="1"/>
        <end position="20"/>
    </location>
</feature>
<dbReference type="EMBL" id="JARIHO010000029">
    <property type="protein sequence ID" value="KAJ7337442.1"/>
    <property type="molecule type" value="Genomic_DNA"/>
</dbReference>
<name>A0AAD7ELJ6_9AGAR</name>